<dbReference type="PRINTS" id="PR00723">
    <property type="entry name" value="SUBTILISIN"/>
</dbReference>
<evidence type="ECO:0000313" key="8">
    <source>
        <dbReference type="EMBL" id="TWT87033.1"/>
    </source>
</evidence>
<feature type="active site" description="Charge relay system" evidence="5">
    <location>
        <position position="349"/>
    </location>
</feature>
<evidence type="ECO:0000256" key="6">
    <source>
        <dbReference type="RuleBase" id="RU003355"/>
    </source>
</evidence>
<dbReference type="PANTHER" id="PTHR43399:SF4">
    <property type="entry name" value="CELL WALL-ASSOCIATED PROTEASE"/>
    <property type="match status" value="1"/>
</dbReference>
<dbReference type="PANTHER" id="PTHR43399">
    <property type="entry name" value="SUBTILISIN-RELATED"/>
    <property type="match status" value="1"/>
</dbReference>
<name>A0A5C5ZKT1_9BACT</name>
<evidence type="ECO:0000256" key="3">
    <source>
        <dbReference type="ARBA" id="ARBA00022801"/>
    </source>
</evidence>
<dbReference type="OrthoDB" id="252653at2"/>
<dbReference type="InterPro" id="IPR023828">
    <property type="entry name" value="Peptidase_S8_Ser-AS"/>
</dbReference>
<dbReference type="PROSITE" id="PS00136">
    <property type="entry name" value="SUBTILASE_ASP"/>
    <property type="match status" value="1"/>
</dbReference>
<feature type="active site" description="Charge relay system" evidence="5">
    <location>
        <position position="166"/>
    </location>
</feature>
<dbReference type="InterPro" id="IPR051048">
    <property type="entry name" value="Peptidase_S8/S53_subtilisin"/>
</dbReference>
<dbReference type="Pfam" id="PF00082">
    <property type="entry name" value="Peptidase_S8"/>
    <property type="match status" value="1"/>
</dbReference>
<dbReference type="RefSeq" id="WP_146582544.1">
    <property type="nucleotide sequence ID" value="NZ_SJPM01000029.1"/>
</dbReference>
<dbReference type="InterPro" id="IPR000209">
    <property type="entry name" value="Peptidase_S8/S53_dom"/>
</dbReference>
<dbReference type="GO" id="GO:0006508">
    <property type="term" value="P:proteolysis"/>
    <property type="evidence" value="ECO:0007669"/>
    <property type="project" value="UniProtKB-KW"/>
</dbReference>
<keyword evidence="9" id="KW-1185">Reference proteome</keyword>
<dbReference type="InterPro" id="IPR036852">
    <property type="entry name" value="Peptidase_S8/S53_dom_sf"/>
</dbReference>
<dbReference type="EC" id="3.4.21.62" evidence="8"/>
<feature type="domain" description="Peptidase S8/S53" evidence="7">
    <location>
        <begin position="110"/>
        <end position="387"/>
    </location>
</feature>
<dbReference type="Proteomes" id="UP000316213">
    <property type="component" value="Unassembled WGS sequence"/>
</dbReference>
<comment type="caution">
    <text evidence="8">The sequence shown here is derived from an EMBL/GenBank/DDBJ whole genome shotgun (WGS) entry which is preliminary data.</text>
</comment>
<proteinExistence type="inferred from homology"/>
<dbReference type="InterPro" id="IPR023827">
    <property type="entry name" value="Peptidase_S8_Asp-AS"/>
</dbReference>
<protein>
    <submittedName>
        <fullName evidence="8">Subtilisin BL</fullName>
        <ecNumber evidence="8">3.4.21.62</ecNumber>
    </submittedName>
</protein>
<keyword evidence="2 5" id="KW-0645">Protease</keyword>
<keyword evidence="4 5" id="KW-0720">Serine protease</keyword>
<evidence type="ECO:0000259" key="7">
    <source>
        <dbReference type="Pfam" id="PF00082"/>
    </source>
</evidence>
<sequence length="776" mass="82112">MSTLFTDLDASPVGIETCETRLALSASLMGAWLAPLADPLTDPWAEASPTCPAELHLPLEIPIQTGLHTDTAGSLDQAFAQAALNFDPSGNGSSLLEQAARVAAATGLDGAGQTIAVIDSGIAYDHHAFGENGRSGGFGPGYRVVGGWDFAENDADPYDDAPAGYHGSHVAGLTGGLTETIDGNTFRGVAPGADLVALRVFNDAGAGNLSWIEQSLRWVYDNQDSFEFPITTVNLSLGTELTDLNREYAYSLLEDELQLLYESDILVFAAAGNGQLNLSPGADDLMYPASSPWVSAVGSVDTNGNLSGFSQRADGMFVAEGQRLQSSVPEHIQGYDGYLNDYSSLSGTSMASPQVAAASALVRQAMQQAGLEATSESILQRLQDTSVQRVDPATGISYQSLDLEAAVDFGHLADPGEGENSTPSPSVPTPMPTIDRYEGSTDGDRLQIDLRAIVNGGDVLLSDNPLDPDSSTYRLIGSQSGDPIVIDAGSGSDTLQIFGSTGNEQLTLRPTTGANAGSSLLTFAGGTLELRGFENVTFIGEGGEDRATLYDSDGNDELRSGPDRAQLTGIGFEFHLEQVDKLYVYATAGGNDTAHLTDSIHDDQLVIRPQFSSLRGGDHFQAAFGFERVFAYAENGGHDRADLGDSAADDVMSISSTRSLISGSGYRASALGFESVQATASQGGDDTVRIYVDDPNGQWHTTESLTQWTGADGTSRIARGFERSEAFENFETVPVGSQALSQAPIATQAWRSITDIQRETDEHLRSLQQLFEELAE</sequence>
<evidence type="ECO:0000313" key="9">
    <source>
        <dbReference type="Proteomes" id="UP000316213"/>
    </source>
</evidence>
<organism evidence="8 9">
    <name type="scientific">Neorhodopirellula pilleata</name>
    <dbReference type="NCBI Taxonomy" id="2714738"/>
    <lineage>
        <taxon>Bacteria</taxon>
        <taxon>Pseudomonadati</taxon>
        <taxon>Planctomycetota</taxon>
        <taxon>Planctomycetia</taxon>
        <taxon>Pirellulales</taxon>
        <taxon>Pirellulaceae</taxon>
        <taxon>Neorhodopirellula</taxon>
    </lineage>
</organism>
<evidence type="ECO:0000256" key="4">
    <source>
        <dbReference type="ARBA" id="ARBA00022825"/>
    </source>
</evidence>
<dbReference type="Gene3D" id="3.40.50.200">
    <property type="entry name" value="Peptidase S8/S53 domain"/>
    <property type="match status" value="1"/>
</dbReference>
<dbReference type="SUPFAM" id="SSF52743">
    <property type="entry name" value="Subtilisin-like"/>
    <property type="match status" value="1"/>
</dbReference>
<evidence type="ECO:0000256" key="5">
    <source>
        <dbReference type="PROSITE-ProRule" id="PRU01240"/>
    </source>
</evidence>
<dbReference type="GO" id="GO:0004252">
    <property type="term" value="F:serine-type endopeptidase activity"/>
    <property type="evidence" value="ECO:0007669"/>
    <property type="project" value="UniProtKB-UniRule"/>
</dbReference>
<keyword evidence="3 5" id="KW-0378">Hydrolase</keyword>
<evidence type="ECO:0000256" key="2">
    <source>
        <dbReference type="ARBA" id="ARBA00022670"/>
    </source>
</evidence>
<dbReference type="InterPro" id="IPR015500">
    <property type="entry name" value="Peptidase_S8_subtilisin-rel"/>
</dbReference>
<accession>A0A5C5ZKT1</accession>
<evidence type="ECO:0000256" key="1">
    <source>
        <dbReference type="ARBA" id="ARBA00011073"/>
    </source>
</evidence>
<dbReference type="PROSITE" id="PS51892">
    <property type="entry name" value="SUBTILASE"/>
    <property type="match status" value="1"/>
</dbReference>
<feature type="active site" description="Charge relay system" evidence="5">
    <location>
        <position position="119"/>
    </location>
</feature>
<reference evidence="8 9" key="1">
    <citation type="submission" date="2019-02" db="EMBL/GenBank/DDBJ databases">
        <title>Deep-cultivation of Planctomycetes and their phenomic and genomic characterization uncovers novel biology.</title>
        <authorList>
            <person name="Wiegand S."/>
            <person name="Jogler M."/>
            <person name="Boedeker C."/>
            <person name="Pinto D."/>
            <person name="Vollmers J."/>
            <person name="Rivas-Marin E."/>
            <person name="Kohn T."/>
            <person name="Peeters S.H."/>
            <person name="Heuer A."/>
            <person name="Rast P."/>
            <person name="Oberbeckmann S."/>
            <person name="Bunk B."/>
            <person name="Jeske O."/>
            <person name="Meyerdierks A."/>
            <person name="Storesund J.E."/>
            <person name="Kallscheuer N."/>
            <person name="Luecker S."/>
            <person name="Lage O.M."/>
            <person name="Pohl T."/>
            <person name="Merkel B.J."/>
            <person name="Hornburger P."/>
            <person name="Mueller R.-W."/>
            <person name="Bruemmer F."/>
            <person name="Labrenz M."/>
            <person name="Spormann A.M."/>
            <person name="Op Den Camp H."/>
            <person name="Overmann J."/>
            <person name="Amann R."/>
            <person name="Jetten M.S.M."/>
            <person name="Mascher T."/>
            <person name="Medema M.H."/>
            <person name="Devos D.P."/>
            <person name="Kaster A.-K."/>
            <person name="Ovreas L."/>
            <person name="Rohde M."/>
            <person name="Galperin M.Y."/>
            <person name="Jogler C."/>
        </authorList>
    </citation>
    <scope>NUCLEOTIDE SEQUENCE [LARGE SCALE GENOMIC DNA]</scope>
    <source>
        <strain evidence="8 9">Pla100</strain>
    </source>
</reference>
<dbReference type="EMBL" id="SJPM01000029">
    <property type="protein sequence ID" value="TWT87033.1"/>
    <property type="molecule type" value="Genomic_DNA"/>
</dbReference>
<dbReference type="PROSITE" id="PS00138">
    <property type="entry name" value="SUBTILASE_SER"/>
    <property type="match status" value="1"/>
</dbReference>
<comment type="similarity">
    <text evidence="1 5 6">Belongs to the peptidase S8 family.</text>
</comment>
<gene>
    <name evidence="8" type="ORF">Pla100_59840</name>
</gene>
<dbReference type="AlphaFoldDB" id="A0A5C5ZKT1"/>